<protein>
    <submittedName>
        <fullName evidence="3">DNA-binding protein</fullName>
    </submittedName>
</protein>
<comment type="caution">
    <text evidence="3">The sequence shown here is derived from an EMBL/GenBank/DDBJ whole genome shotgun (WGS) entry which is preliminary data.</text>
</comment>
<dbReference type="AlphaFoldDB" id="A0A9Q2NW42"/>
<evidence type="ECO:0000313" key="4">
    <source>
        <dbReference type="EMBL" id="MBM2416446.1"/>
    </source>
</evidence>
<feature type="domain" description="KfrA N-terminal DNA-binding" evidence="2">
    <location>
        <begin position="8"/>
        <end position="129"/>
    </location>
</feature>
<proteinExistence type="predicted"/>
<dbReference type="Pfam" id="PF11740">
    <property type="entry name" value="KfrA_N"/>
    <property type="match status" value="1"/>
</dbReference>
<dbReference type="EMBL" id="JAFBXF010000003">
    <property type="protein sequence ID" value="MBM2416446.1"/>
    <property type="molecule type" value="Genomic_DNA"/>
</dbReference>
<reference evidence="3 6" key="1">
    <citation type="submission" date="2021-01" db="EMBL/GenBank/DDBJ databases">
        <title>Diatom-associated Roseobacters Show Island Model of Population Structure.</title>
        <authorList>
            <person name="Qu L."/>
            <person name="Feng X."/>
            <person name="Chen Y."/>
            <person name="Li L."/>
            <person name="Wang X."/>
            <person name="Hu Z."/>
            <person name="Wang H."/>
            <person name="Luo H."/>
        </authorList>
    </citation>
    <scope>NUCLEOTIDE SEQUENCE</scope>
    <source>
        <strain evidence="4 6">CC28-63</strain>
        <strain evidence="3">CC28-69</strain>
    </source>
</reference>
<dbReference type="GO" id="GO:0003677">
    <property type="term" value="F:DNA binding"/>
    <property type="evidence" value="ECO:0007669"/>
    <property type="project" value="UniProtKB-KW"/>
</dbReference>
<dbReference type="EMBL" id="JAFBXE010000003">
    <property type="protein sequence ID" value="MBM2411778.1"/>
    <property type="molecule type" value="Genomic_DNA"/>
</dbReference>
<evidence type="ECO:0000259" key="2">
    <source>
        <dbReference type="Pfam" id="PF11740"/>
    </source>
</evidence>
<dbReference type="RefSeq" id="WP_138488161.1">
    <property type="nucleotide sequence ID" value="NZ_JAFBWU010000003.1"/>
</dbReference>
<gene>
    <name evidence="3" type="ORF">JQX41_05665</name>
    <name evidence="4" type="ORF">JQX48_05670</name>
</gene>
<evidence type="ECO:0000313" key="3">
    <source>
        <dbReference type="EMBL" id="MBM2411778.1"/>
    </source>
</evidence>
<feature type="coiled-coil region" evidence="1">
    <location>
        <begin position="92"/>
        <end position="193"/>
    </location>
</feature>
<keyword evidence="6" id="KW-1185">Reference proteome</keyword>
<dbReference type="InterPro" id="IPR021104">
    <property type="entry name" value="KfrA_DNA-bd_N"/>
</dbReference>
<evidence type="ECO:0000313" key="5">
    <source>
        <dbReference type="Proteomes" id="UP000755667"/>
    </source>
</evidence>
<sequence>MPRQSSITPEAVAEAAEKLIARGSPVTNQAVHSLLGGGSMSTISPLVRAWKEDQKERQALAERYVPEPIEQLAQELAARIWRDAQEEAGVATEALRRELKKLREIYSEKEADLEANLELARKQHEDAETALNDVQGETDMLRAAYEALTLEHARGTEKISGLEQRVSDLQGILEKAETRAERAEERLASVAKAK</sequence>
<organism evidence="3 5">
    <name type="scientific">Marivita cryptomonadis</name>
    <dbReference type="NCBI Taxonomy" id="505252"/>
    <lineage>
        <taxon>Bacteria</taxon>
        <taxon>Pseudomonadati</taxon>
        <taxon>Pseudomonadota</taxon>
        <taxon>Alphaproteobacteria</taxon>
        <taxon>Rhodobacterales</taxon>
        <taxon>Roseobacteraceae</taxon>
        <taxon>Marivita</taxon>
    </lineage>
</organism>
<keyword evidence="3" id="KW-0238">DNA-binding</keyword>
<dbReference type="Proteomes" id="UP000755667">
    <property type="component" value="Unassembled WGS sequence"/>
</dbReference>
<name>A0A9Q2NW42_9RHOB</name>
<evidence type="ECO:0000313" key="6">
    <source>
        <dbReference type="Proteomes" id="UP000809440"/>
    </source>
</evidence>
<keyword evidence="1" id="KW-0175">Coiled coil</keyword>
<evidence type="ECO:0000256" key="1">
    <source>
        <dbReference type="SAM" id="Coils"/>
    </source>
</evidence>
<dbReference type="Proteomes" id="UP000809440">
    <property type="component" value="Unassembled WGS sequence"/>
</dbReference>
<dbReference type="SUPFAM" id="SSF57997">
    <property type="entry name" value="Tropomyosin"/>
    <property type="match status" value="1"/>
</dbReference>
<accession>A0A9Q2NW42</accession>